<proteinExistence type="predicted"/>
<reference evidence="2" key="1">
    <citation type="journal article" date="2010" name="Science">
        <title>Signatures of adaptation to obligate biotrophy in the Hyaloperonospora arabidopsidis genome.</title>
        <authorList>
            <person name="Baxter L."/>
            <person name="Tripathy S."/>
            <person name="Ishaque N."/>
            <person name="Boot N."/>
            <person name="Cabral A."/>
            <person name="Kemen E."/>
            <person name="Thines M."/>
            <person name="Ah-Fong A."/>
            <person name="Anderson R."/>
            <person name="Badejoko W."/>
            <person name="Bittner-Eddy P."/>
            <person name="Boore J.L."/>
            <person name="Chibucos M.C."/>
            <person name="Coates M."/>
            <person name="Dehal P."/>
            <person name="Delehaunty K."/>
            <person name="Dong S."/>
            <person name="Downton P."/>
            <person name="Dumas B."/>
            <person name="Fabro G."/>
            <person name="Fronick C."/>
            <person name="Fuerstenberg S.I."/>
            <person name="Fulton L."/>
            <person name="Gaulin E."/>
            <person name="Govers F."/>
            <person name="Hughes L."/>
            <person name="Humphray S."/>
            <person name="Jiang R.H."/>
            <person name="Judelson H."/>
            <person name="Kamoun S."/>
            <person name="Kyung K."/>
            <person name="Meijer H."/>
            <person name="Minx P."/>
            <person name="Morris P."/>
            <person name="Nelson J."/>
            <person name="Phuntumart V."/>
            <person name="Qutob D."/>
            <person name="Rehmany A."/>
            <person name="Rougon-Cardoso A."/>
            <person name="Ryden P."/>
            <person name="Torto-Alalibo T."/>
            <person name="Studholme D."/>
            <person name="Wang Y."/>
            <person name="Win J."/>
            <person name="Wood J."/>
            <person name="Clifton S.W."/>
            <person name="Rogers J."/>
            <person name="Van den Ackerveken G."/>
            <person name="Jones J.D."/>
            <person name="McDowell J.M."/>
            <person name="Beynon J."/>
            <person name="Tyler B.M."/>
        </authorList>
    </citation>
    <scope>NUCLEOTIDE SEQUENCE [LARGE SCALE GENOMIC DNA]</scope>
    <source>
        <strain evidence="2">Emoy2</strain>
    </source>
</reference>
<dbReference type="VEuPathDB" id="FungiDB:HpaG809286"/>
<protein>
    <submittedName>
        <fullName evidence="1">Uncharacterized protein</fullName>
    </submittedName>
</protein>
<dbReference type="Proteomes" id="UP000011713">
    <property type="component" value="Unassembled WGS sequence"/>
</dbReference>
<reference evidence="1" key="2">
    <citation type="submission" date="2015-06" db="UniProtKB">
        <authorList>
            <consortium name="EnsemblProtists"/>
        </authorList>
    </citation>
    <scope>IDENTIFICATION</scope>
    <source>
        <strain evidence="1">Emoy2</strain>
    </source>
</reference>
<dbReference type="EMBL" id="JH598696">
    <property type="status" value="NOT_ANNOTATED_CDS"/>
    <property type="molecule type" value="Genomic_DNA"/>
</dbReference>
<organism evidence="1 2">
    <name type="scientific">Hyaloperonospora arabidopsidis (strain Emoy2)</name>
    <name type="common">Downy mildew agent</name>
    <name type="synonym">Peronospora arabidopsidis</name>
    <dbReference type="NCBI Taxonomy" id="559515"/>
    <lineage>
        <taxon>Eukaryota</taxon>
        <taxon>Sar</taxon>
        <taxon>Stramenopiles</taxon>
        <taxon>Oomycota</taxon>
        <taxon>Peronosporomycetes</taxon>
        <taxon>Peronosporales</taxon>
        <taxon>Peronosporaceae</taxon>
        <taxon>Hyaloperonospora</taxon>
    </lineage>
</organism>
<evidence type="ECO:0000313" key="1">
    <source>
        <dbReference type="EnsemblProtists" id="HpaP809286"/>
    </source>
</evidence>
<dbReference type="InParanoid" id="M4BS95"/>
<keyword evidence="2" id="KW-1185">Reference proteome</keyword>
<dbReference type="AlphaFoldDB" id="M4BS95"/>
<evidence type="ECO:0000313" key="2">
    <source>
        <dbReference type="Proteomes" id="UP000011713"/>
    </source>
</evidence>
<name>M4BS95_HYAAE</name>
<sequence>MPTCLITIFESFYVHSIPQHFSNEEFNDLLVCNGVKHRRVLGTLCLRRMGWYPTERDIEYLIGLWGLTVVRHDIGKISKVLDLGHECLD</sequence>
<accession>M4BS95</accession>
<dbReference type="HOGENOM" id="CLU_2459533_0_0_1"/>
<dbReference type="EnsemblProtists" id="HpaT809286">
    <property type="protein sequence ID" value="HpaP809286"/>
    <property type="gene ID" value="HpaG809286"/>
</dbReference>